<dbReference type="GO" id="GO:0016740">
    <property type="term" value="F:transferase activity"/>
    <property type="evidence" value="ECO:0007669"/>
    <property type="project" value="UniProtKB-KW"/>
</dbReference>
<dbReference type="GO" id="GO:0002949">
    <property type="term" value="P:tRNA threonylcarbamoyladenosine modification"/>
    <property type="evidence" value="ECO:0007669"/>
    <property type="project" value="InterPro"/>
</dbReference>
<keyword evidence="4" id="KW-0963">Cytoplasm</keyword>
<dbReference type="Proteomes" id="UP000288587">
    <property type="component" value="Unassembled WGS sequence"/>
</dbReference>
<protein>
    <recommendedName>
        <fullName evidence="3">tRNA threonylcarbamoyladenosine biosynthesis protein TsaE</fullName>
    </recommendedName>
    <alternativeName>
        <fullName evidence="10">t(6)A37 threonylcarbamoyladenosine biosynthesis protein TsaE</fullName>
    </alternativeName>
</protein>
<dbReference type="InterPro" id="IPR027417">
    <property type="entry name" value="P-loop_NTPase"/>
</dbReference>
<keyword evidence="5" id="KW-0819">tRNA processing</keyword>
<accession>A0A437LU29</accession>
<sequence>MFWPDEAATLAAAARLASSEALPGALVLLQGDLGAGKTTLVRGLLRALGVQGRIKSPSYAVLESYPLPLGDVHHFDFYRFGDPREWEDAGFRELLTGPGLKLVEWPEKAPDLVQAADLQVDLRPEGDGRRVRLQALSARGARLLEALA</sequence>
<organism evidence="11 12">
    <name type="scientific">Inhella crocodyli</name>
    <dbReference type="NCBI Taxonomy" id="2499851"/>
    <lineage>
        <taxon>Bacteria</taxon>
        <taxon>Pseudomonadati</taxon>
        <taxon>Pseudomonadota</taxon>
        <taxon>Betaproteobacteria</taxon>
        <taxon>Burkholderiales</taxon>
        <taxon>Sphaerotilaceae</taxon>
        <taxon>Inhella</taxon>
    </lineage>
</organism>
<dbReference type="SUPFAM" id="SSF52540">
    <property type="entry name" value="P-loop containing nucleoside triphosphate hydrolases"/>
    <property type="match status" value="1"/>
</dbReference>
<comment type="similarity">
    <text evidence="2">Belongs to the TsaE family.</text>
</comment>
<evidence type="ECO:0000256" key="3">
    <source>
        <dbReference type="ARBA" id="ARBA00019010"/>
    </source>
</evidence>
<name>A0A437LU29_9BURK</name>
<evidence type="ECO:0000256" key="5">
    <source>
        <dbReference type="ARBA" id="ARBA00022694"/>
    </source>
</evidence>
<dbReference type="PANTHER" id="PTHR33540">
    <property type="entry name" value="TRNA THREONYLCARBAMOYLADENOSINE BIOSYNTHESIS PROTEIN TSAE"/>
    <property type="match status" value="1"/>
</dbReference>
<evidence type="ECO:0000256" key="9">
    <source>
        <dbReference type="ARBA" id="ARBA00022842"/>
    </source>
</evidence>
<dbReference type="PANTHER" id="PTHR33540:SF2">
    <property type="entry name" value="TRNA THREONYLCARBAMOYLADENOSINE BIOSYNTHESIS PROTEIN TSAE"/>
    <property type="match status" value="1"/>
</dbReference>
<dbReference type="GO" id="GO:0005737">
    <property type="term" value="C:cytoplasm"/>
    <property type="evidence" value="ECO:0007669"/>
    <property type="project" value="UniProtKB-SubCell"/>
</dbReference>
<dbReference type="GO" id="GO:0046872">
    <property type="term" value="F:metal ion binding"/>
    <property type="evidence" value="ECO:0007669"/>
    <property type="project" value="UniProtKB-KW"/>
</dbReference>
<evidence type="ECO:0000256" key="2">
    <source>
        <dbReference type="ARBA" id="ARBA00007599"/>
    </source>
</evidence>
<dbReference type="OrthoDB" id="9800307at2"/>
<gene>
    <name evidence="11" type="primary">tsaE</name>
    <name evidence="11" type="ORF">EOD73_02250</name>
</gene>
<evidence type="ECO:0000256" key="4">
    <source>
        <dbReference type="ARBA" id="ARBA00022490"/>
    </source>
</evidence>
<keyword evidence="9" id="KW-0460">Magnesium</keyword>
<keyword evidence="6" id="KW-0479">Metal-binding</keyword>
<keyword evidence="7" id="KW-0547">Nucleotide-binding</keyword>
<evidence type="ECO:0000313" key="11">
    <source>
        <dbReference type="EMBL" id="RVT88919.1"/>
    </source>
</evidence>
<evidence type="ECO:0000256" key="6">
    <source>
        <dbReference type="ARBA" id="ARBA00022723"/>
    </source>
</evidence>
<evidence type="ECO:0000256" key="1">
    <source>
        <dbReference type="ARBA" id="ARBA00004496"/>
    </source>
</evidence>
<comment type="subcellular location">
    <subcellularLocation>
        <location evidence="1">Cytoplasm</location>
    </subcellularLocation>
</comment>
<dbReference type="AlphaFoldDB" id="A0A437LU29"/>
<evidence type="ECO:0000256" key="8">
    <source>
        <dbReference type="ARBA" id="ARBA00022840"/>
    </source>
</evidence>
<evidence type="ECO:0000256" key="7">
    <source>
        <dbReference type="ARBA" id="ARBA00022741"/>
    </source>
</evidence>
<keyword evidence="12" id="KW-1185">Reference proteome</keyword>
<keyword evidence="11" id="KW-0808">Transferase</keyword>
<dbReference type="InterPro" id="IPR003442">
    <property type="entry name" value="T6A_TsaE"/>
</dbReference>
<dbReference type="Gene3D" id="3.40.50.300">
    <property type="entry name" value="P-loop containing nucleotide triphosphate hydrolases"/>
    <property type="match status" value="1"/>
</dbReference>
<comment type="caution">
    <text evidence="11">The sequence shown here is derived from an EMBL/GenBank/DDBJ whole genome shotgun (WGS) entry which is preliminary data.</text>
</comment>
<dbReference type="GO" id="GO:0005524">
    <property type="term" value="F:ATP binding"/>
    <property type="evidence" value="ECO:0007669"/>
    <property type="project" value="UniProtKB-KW"/>
</dbReference>
<dbReference type="EMBL" id="SACM01000001">
    <property type="protein sequence ID" value="RVT88919.1"/>
    <property type="molecule type" value="Genomic_DNA"/>
</dbReference>
<reference evidence="11 12" key="1">
    <citation type="submission" date="2019-01" db="EMBL/GenBank/DDBJ databases">
        <authorList>
            <person name="Chen W.-M."/>
        </authorList>
    </citation>
    <scope>NUCLEOTIDE SEQUENCE [LARGE SCALE GENOMIC DNA]</scope>
    <source>
        <strain evidence="11 12">CCP-18</strain>
    </source>
</reference>
<evidence type="ECO:0000256" key="10">
    <source>
        <dbReference type="ARBA" id="ARBA00032441"/>
    </source>
</evidence>
<evidence type="ECO:0000313" key="12">
    <source>
        <dbReference type="Proteomes" id="UP000288587"/>
    </source>
</evidence>
<dbReference type="Pfam" id="PF02367">
    <property type="entry name" value="TsaE"/>
    <property type="match status" value="1"/>
</dbReference>
<proteinExistence type="inferred from homology"/>
<dbReference type="NCBIfam" id="TIGR00150">
    <property type="entry name" value="T6A_YjeE"/>
    <property type="match status" value="1"/>
</dbReference>
<keyword evidence="8" id="KW-0067">ATP-binding</keyword>